<evidence type="ECO:0000259" key="1">
    <source>
        <dbReference type="PROSITE" id="PS51186"/>
    </source>
</evidence>
<gene>
    <name evidence="2" type="ORF">JM658_10170</name>
</gene>
<dbReference type="Pfam" id="PF00583">
    <property type="entry name" value="Acetyltransf_1"/>
    <property type="match status" value="1"/>
</dbReference>
<dbReference type="RefSeq" id="WP_236959158.1">
    <property type="nucleotide sequence ID" value="NZ_JAETXX010000006.1"/>
</dbReference>
<comment type="caution">
    <text evidence="2">The sequence shown here is derived from an EMBL/GenBank/DDBJ whole genome shotgun (WGS) entry which is preliminary data.</text>
</comment>
<dbReference type="PROSITE" id="PS51186">
    <property type="entry name" value="GNAT"/>
    <property type="match status" value="1"/>
</dbReference>
<sequence>MFKTSIALLNEDAIEKIVTLTQQLNPTKSKESLLEMHRSMFTFNGYKCFGLFYEEELVGICSGWITVKLYSGKQLELDNVIINSDHQSKGFGKILISKIGEWAAENDFETMELNTYVGNGRSHKFYFNQGFEIIGYHFQKKI</sequence>
<dbReference type="EMBL" id="JAETXX010000006">
    <property type="protein sequence ID" value="MCF8715191.1"/>
    <property type="molecule type" value="Genomic_DNA"/>
</dbReference>
<dbReference type="CDD" id="cd04301">
    <property type="entry name" value="NAT_SF"/>
    <property type="match status" value="1"/>
</dbReference>
<feature type="domain" description="N-acetyltransferase" evidence="1">
    <location>
        <begin position="4"/>
        <end position="142"/>
    </location>
</feature>
<name>A0ABS9J426_9FLAO</name>
<evidence type="ECO:0000313" key="2">
    <source>
        <dbReference type="EMBL" id="MCF8715191.1"/>
    </source>
</evidence>
<evidence type="ECO:0000313" key="3">
    <source>
        <dbReference type="Proteomes" id="UP000829517"/>
    </source>
</evidence>
<dbReference type="Proteomes" id="UP000829517">
    <property type="component" value="Unassembled WGS sequence"/>
</dbReference>
<dbReference type="InterPro" id="IPR016181">
    <property type="entry name" value="Acyl_CoA_acyltransferase"/>
</dbReference>
<protein>
    <submittedName>
        <fullName evidence="2">GNAT family N-acetyltransferase</fullName>
    </submittedName>
</protein>
<proteinExistence type="predicted"/>
<accession>A0ABS9J426</accession>
<organism evidence="2 3">
    <name type="scientific">Joostella atrarenae</name>
    <dbReference type="NCBI Taxonomy" id="679257"/>
    <lineage>
        <taxon>Bacteria</taxon>
        <taxon>Pseudomonadati</taxon>
        <taxon>Bacteroidota</taxon>
        <taxon>Flavobacteriia</taxon>
        <taxon>Flavobacteriales</taxon>
        <taxon>Flavobacteriaceae</taxon>
        <taxon>Joostella</taxon>
    </lineage>
</organism>
<keyword evidence="3" id="KW-1185">Reference proteome</keyword>
<dbReference type="InterPro" id="IPR000182">
    <property type="entry name" value="GNAT_dom"/>
</dbReference>
<reference evidence="2 3" key="1">
    <citation type="submission" date="2021-01" db="EMBL/GenBank/DDBJ databases">
        <title>Genome sequencing of Joostella atrarenae M1-2 (= KCTC 23194).</title>
        <authorList>
            <person name="Zakaria M.R."/>
            <person name="Lam M.Q."/>
            <person name="Chong C.S."/>
        </authorList>
    </citation>
    <scope>NUCLEOTIDE SEQUENCE [LARGE SCALE GENOMIC DNA]</scope>
    <source>
        <strain evidence="2 3">M1-2</strain>
    </source>
</reference>
<dbReference type="Gene3D" id="3.40.630.30">
    <property type="match status" value="1"/>
</dbReference>
<dbReference type="SUPFAM" id="SSF55729">
    <property type="entry name" value="Acyl-CoA N-acyltransferases (Nat)"/>
    <property type="match status" value="1"/>
</dbReference>